<sequence>MREKKTKARWKGILAFTGIFLVLFLVVSDIMSVSDCTSLANIRGFYMEPKNSLDVAMIGPSEFYADYSATQAWQEYGYTSYSLAVAGVPGNLYKSMLKEVQKRQSPKLVVFEVNGFLQGDDYFAREGQLHTWLDNIPWSENKIETIKEMIPENEQYSYFCKIAAAHNNWKDIGQVANCTAIKARMDLNGYSYTKGFGTYTKSCDNVRNSKEKKIQFTEKSQAYLSDLLQYCKDSGVEHVLFVRFPHGRKIKNPEVLNQVADMVTSYGYDFLNLNDDLDELGIDPDTDFYNVEHLNVKGMEKLTTYFGDYLCQNYDIKSDHSAKEVAYWNKCAERTASMMTECQDDLAQGKVRRYFELSVYLSRTKSAKK</sequence>
<dbReference type="AlphaFoldDB" id="A0A6L5YT10"/>
<dbReference type="Proteomes" id="UP000474024">
    <property type="component" value="Unassembled WGS sequence"/>
</dbReference>
<name>A0A6L5YT10_9FIRM</name>
<comment type="caution">
    <text evidence="1">The sequence shown here is derived from an EMBL/GenBank/DDBJ whole genome shotgun (WGS) entry which is preliminary data.</text>
</comment>
<dbReference type="RefSeq" id="WP_154430060.1">
    <property type="nucleotide sequence ID" value="NZ_VUNI01000013.1"/>
</dbReference>
<gene>
    <name evidence="1" type="ORF">FYJ75_08660</name>
</gene>
<organism evidence="1 2">
    <name type="scientific">Roseburia porci</name>
    <dbReference type="NCBI Taxonomy" id="2605790"/>
    <lineage>
        <taxon>Bacteria</taxon>
        <taxon>Bacillati</taxon>
        <taxon>Bacillota</taxon>
        <taxon>Clostridia</taxon>
        <taxon>Lachnospirales</taxon>
        <taxon>Lachnospiraceae</taxon>
        <taxon>Roseburia</taxon>
    </lineage>
</organism>
<dbReference type="SUPFAM" id="SSF52266">
    <property type="entry name" value="SGNH hydrolase"/>
    <property type="match status" value="1"/>
</dbReference>
<evidence type="ECO:0000313" key="2">
    <source>
        <dbReference type="Proteomes" id="UP000474024"/>
    </source>
</evidence>
<proteinExistence type="predicted"/>
<evidence type="ECO:0008006" key="3">
    <source>
        <dbReference type="Google" id="ProtNLM"/>
    </source>
</evidence>
<accession>A0A6L5YT10</accession>
<dbReference type="EMBL" id="VUNI01000013">
    <property type="protein sequence ID" value="MST75096.1"/>
    <property type="molecule type" value="Genomic_DNA"/>
</dbReference>
<evidence type="ECO:0000313" key="1">
    <source>
        <dbReference type="EMBL" id="MST75096.1"/>
    </source>
</evidence>
<keyword evidence="2" id="KW-1185">Reference proteome</keyword>
<reference evidence="1 2" key="1">
    <citation type="submission" date="2019-08" db="EMBL/GenBank/DDBJ databases">
        <title>In-depth cultivation of the pig gut microbiome towards novel bacterial diversity and tailored functional studies.</title>
        <authorList>
            <person name="Wylensek D."/>
            <person name="Hitch T.C.A."/>
            <person name="Clavel T."/>
        </authorList>
    </citation>
    <scope>NUCLEOTIDE SEQUENCE [LARGE SCALE GENOMIC DNA]</scope>
    <source>
        <strain evidence="1 2">MUC/MUC-530-WT-4D</strain>
    </source>
</reference>
<protein>
    <recommendedName>
        <fullName evidence="3">SGNH/GDSL hydrolase family protein</fullName>
    </recommendedName>
</protein>